<comment type="caution">
    <text evidence="1">The sequence shown here is derived from an EMBL/GenBank/DDBJ whole genome shotgun (WGS) entry which is preliminary data.</text>
</comment>
<dbReference type="AlphaFoldDB" id="A0A8T0F086"/>
<sequence length="97" mass="10752">MTSQKHSKSGKREAEAFSGCINLNSKQKADLIVLRLNKGSRPLIQLPLPAPKVKLVSALLEIKNSFFLFAPAPEHCGGALFINPDEHLDTDKEWKDL</sequence>
<dbReference type="EMBL" id="JABXBU010001863">
    <property type="protein sequence ID" value="KAF8783247.1"/>
    <property type="molecule type" value="Genomic_DNA"/>
</dbReference>
<organism evidence="1 2">
    <name type="scientific">Argiope bruennichi</name>
    <name type="common">Wasp spider</name>
    <name type="synonym">Aranea bruennichi</name>
    <dbReference type="NCBI Taxonomy" id="94029"/>
    <lineage>
        <taxon>Eukaryota</taxon>
        <taxon>Metazoa</taxon>
        <taxon>Ecdysozoa</taxon>
        <taxon>Arthropoda</taxon>
        <taxon>Chelicerata</taxon>
        <taxon>Arachnida</taxon>
        <taxon>Araneae</taxon>
        <taxon>Araneomorphae</taxon>
        <taxon>Entelegynae</taxon>
        <taxon>Araneoidea</taxon>
        <taxon>Araneidae</taxon>
        <taxon>Argiope</taxon>
    </lineage>
</organism>
<dbReference type="Proteomes" id="UP000807504">
    <property type="component" value="Unassembled WGS sequence"/>
</dbReference>
<reference evidence="1" key="2">
    <citation type="submission" date="2020-06" db="EMBL/GenBank/DDBJ databases">
        <authorList>
            <person name="Sheffer M."/>
        </authorList>
    </citation>
    <scope>NUCLEOTIDE SEQUENCE</scope>
</reference>
<accession>A0A8T0F086</accession>
<evidence type="ECO:0000313" key="1">
    <source>
        <dbReference type="EMBL" id="KAF8783247.1"/>
    </source>
</evidence>
<protein>
    <submittedName>
        <fullName evidence="1">Uncharacterized protein</fullName>
    </submittedName>
</protein>
<name>A0A8T0F086_ARGBR</name>
<gene>
    <name evidence="1" type="ORF">HNY73_013438</name>
</gene>
<keyword evidence="2" id="KW-1185">Reference proteome</keyword>
<proteinExistence type="predicted"/>
<evidence type="ECO:0000313" key="2">
    <source>
        <dbReference type="Proteomes" id="UP000807504"/>
    </source>
</evidence>
<reference evidence="1" key="1">
    <citation type="journal article" date="2020" name="bioRxiv">
        <title>Chromosome-level reference genome of the European wasp spider Argiope bruennichi: a resource for studies on range expansion and evolutionary adaptation.</title>
        <authorList>
            <person name="Sheffer M.M."/>
            <person name="Hoppe A."/>
            <person name="Krehenwinkel H."/>
            <person name="Uhl G."/>
            <person name="Kuss A.W."/>
            <person name="Jensen L."/>
            <person name="Jensen C."/>
            <person name="Gillespie R.G."/>
            <person name="Hoff K.J."/>
            <person name="Prost S."/>
        </authorList>
    </citation>
    <scope>NUCLEOTIDE SEQUENCE</scope>
</reference>